<evidence type="ECO:0000259" key="11">
    <source>
        <dbReference type="PROSITE" id="PS50011"/>
    </source>
</evidence>
<evidence type="ECO:0000256" key="9">
    <source>
        <dbReference type="ARBA" id="ARBA00048679"/>
    </source>
</evidence>
<dbReference type="PROSITE" id="PS50011">
    <property type="entry name" value="PROTEIN_KINASE_DOM"/>
    <property type="match status" value="1"/>
</dbReference>
<protein>
    <recommendedName>
        <fullName evidence="2">non-specific serine/threonine protein kinase</fullName>
        <ecNumber evidence="2">2.7.11.1</ecNumber>
    </recommendedName>
</protein>
<dbReference type="PANTHER" id="PTHR48012:SF10">
    <property type="entry name" value="FI20177P1"/>
    <property type="match status" value="1"/>
</dbReference>
<evidence type="ECO:0000256" key="7">
    <source>
        <dbReference type="ARBA" id="ARBA00022840"/>
    </source>
</evidence>
<dbReference type="EC" id="2.7.11.1" evidence="2"/>
<evidence type="ECO:0000256" key="8">
    <source>
        <dbReference type="ARBA" id="ARBA00047899"/>
    </source>
</evidence>
<dbReference type="InterPro" id="IPR017441">
    <property type="entry name" value="Protein_kinase_ATP_BS"/>
</dbReference>
<dbReference type="Pfam" id="PF00069">
    <property type="entry name" value="Pkinase"/>
    <property type="match status" value="1"/>
</dbReference>
<sequence>MAENPCGSLDPSNTYIIQQCVGRGNFGDVYKACDKVEGKVVAVKVVNLEHSEEDIDLLAQEIFFLAELRSPFITNYITTLTEDVSMWIVMEYCGGGSCADLIKHIYINGMPEKKVAFITSQVLRGLVYLHEQKKIHRDIKAANILLTDEGTVKLGDFGVSGQIRATLKRGTFVGTPYWMAPEVVSKENDGYDEKADIWSLGITVYELLKGAPPLSKCDPMKVMINLPKRKPPALHGHYSHSAKNFVSSCLVKNPVGRASAYEMVEHNFVNQLAVPNLKEDVEYLKIKKSNDNYSRSPKYSLENRLYDGSASNFTWDFETMRSMRKPNLGSALLSTAQLTPDPSPSPLSSNMHSPYRQTEGITPITHATTPSFRQYNNKDNNYDVESPMEIDLDSSSMAEEIRTKGLDYHKNVIFHCFRRMHDRAHDDETKVYVNEMLKNFAYTESKVAGFSEVFIEEVALRLDSIKNFLAK</sequence>
<dbReference type="AlphaFoldDB" id="A0A1Q3A4A8"/>
<dbReference type="OrthoDB" id="248923at2759"/>
<name>A0A1Q3A4A8_ZYGRO</name>
<evidence type="ECO:0000256" key="10">
    <source>
        <dbReference type="PROSITE-ProRule" id="PRU10141"/>
    </source>
</evidence>
<evidence type="ECO:0000256" key="1">
    <source>
        <dbReference type="ARBA" id="ARBA00008874"/>
    </source>
</evidence>
<comment type="caution">
    <text evidence="12">The sequence shown here is derived from an EMBL/GenBank/DDBJ whole genome shotgun (WGS) entry which is preliminary data.</text>
</comment>
<gene>
    <name evidence="12" type="ORF">ZYGR_0W00820</name>
</gene>
<dbReference type="SUPFAM" id="SSF56112">
    <property type="entry name" value="Protein kinase-like (PK-like)"/>
    <property type="match status" value="1"/>
</dbReference>
<dbReference type="InterPro" id="IPR000719">
    <property type="entry name" value="Prot_kinase_dom"/>
</dbReference>
<evidence type="ECO:0000256" key="5">
    <source>
        <dbReference type="ARBA" id="ARBA00022741"/>
    </source>
</evidence>
<evidence type="ECO:0000256" key="6">
    <source>
        <dbReference type="ARBA" id="ARBA00022777"/>
    </source>
</evidence>
<accession>A0A1Q3A4A8</accession>
<dbReference type="Proteomes" id="UP000187013">
    <property type="component" value="Unassembled WGS sequence"/>
</dbReference>
<dbReference type="InterPro" id="IPR011009">
    <property type="entry name" value="Kinase-like_dom_sf"/>
</dbReference>
<proteinExistence type="inferred from homology"/>
<dbReference type="EMBL" id="BDGX01000023">
    <property type="protein sequence ID" value="GAV50556.1"/>
    <property type="molecule type" value="Genomic_DNA"/>
</dbReference>
<dbReference type="GO" id="GO:0004674">
    <property type="term" value="F:protein serine/threonine kinase activity"/>
    <property type="evidence" value="ECO:0007669"/>
    <property type="project" value="UniProtKB-KW"/>
</dbReference>
<comment type="similarity">
    <text evidence="1">Belongs to the protein kinase superfamily. STE Ser/Thr protein kinase family. STE20 subfamily.</text>
</comment>
<feature type="domain" description="Protein kinase" evidence="11">
    <location>
        <begin position="15"/>
        <end position="269"/>
    </location>
</feature>
<dbReference type="PANTHER" id="PTHR48012">
    <property type="entry name" value="STERILE20-LIKE KINASE, ISOFORM B-RELATED"/>
    <property type="match status" value="1"/>
</dbReference>
<evidence type="ECO:0000313" key="13">
    <source>
        <dbReference type="Proteomes" id="UP000187013"/>
    </source>
</evidence>
<keyword evidence="6" id="KW-0418">Kinase</keyword>
<dbReference type="FunFam" id="1.10.510.10:FF:000499">
    <property type="entry name" value="Serine/threonine-protein kinase KIC1"/>
    <property type="match status" value="1"/>
</dbReference>
<keyword evidence="3" id="KW-0723">Serine/threonine-protein kinase</keyword>
<dbReference type="SMART" id="SM00220">
    <property type="entry name" value="S_TKc"/>
    <property type="match status" value="1"/>
</dbReference>
<evidence type="ECO:0000256" key="3">
    <source>
        <dbReference type="ARBA" id="ARBA00022527"/>
    </source>
</evidence>
<dbReference type="GO" id="GO:0005737">
    <property type="term" value="C:cytoplasm"/>
    <property type="evidence" value="ECO:0007669"/>
    <property type="project" value="TreeGrafter"/>
</dbReference>
<dbReference type="GO" id="GO:0005524">
    <property type="term" value="F:ATP binding"/>
    <property type="evidence" value="ECO:0007669"/>
    <property type="project" value="UniProtKB-UniRule"/>
</dbReference>
<reference evidence="12 13" key="1">
    <citation type="submission" date="2016-08" db="EMBL/GenBank/DDBJ databases">
        <title>Draft genome sequence of allopolyploid Zygosaccharomyces rouxii.</title>
        <authorList>
            <person name="Watanabe J."/>
            <person name="Uehara K."/>
            <person name="Mogi Y."/>
            <person name="Tsukioka Y."/>
        </authorList>
    </citation>
    <scope>NUCLEOTIDE SEQUENCE [LARGE SCALE GENOMIC DNA]</scope>
    <source>
        <strain evidence="12 13">NBRC 110957</strain>
    </source>
</reference>
<dbReference type="eggNOG" id="KOG0201">
    <property type="taxonomic scope" value="Eukaryota"/>
</dbReference>
<feature type="binding site" evidence="10">
    <location>
        <position position="44"/>
    </location>
    <ligand>
        <name>ATP</name>
        <dbReference type="ChEBI" id="CHEBI:30616"/>
    </ligand>
</feature>
<evidence type="ECO:0000256" key="2">
    <source>
        <dbReference type="ARBA" id="ARBA00012513"/>
    </source>
</evidence>
<comment type="catalytic activity">
    <reaction evidence="8">
        <text>L-threonyl-[protein] + ATP = O-phospho-L-threonyl-[protein] + ADP + H(+)</text>
        <dbReference type="Rhea" id="RHEA:46608"/>
        <dbReference type="Rhea" id="RHEA-COMP:11060"/>
        <dbReference type="Rhea" id="RHEA-COMP:11605"/>
        <dbReference type="ChEBI" id="CHEBI:15378"/>
        <dbReference type="ChEBI" id="CHEBI:30013"/>
        <dbReference type="ChEBI" id="CHEBI:30616"/>
        <dbReference type="ChEBI" id="CHEBI:61977"/>
        <dbReference type="ChEBI" id="CHEBI:456216"/>
        <dbReference type="EC" id="2.7.11.1"/>
    </reaction>
</comment>
<evidence type="ECO:0000313" key="12">
    <source>
        <dbReference type="EMBL" id="GAV50556.1"/>
    </source>
</evidence>
<organism evidence="12 13">
    <name type="scientific">Zygosaccharomyces rouxii</name>
    <dbReference type="NCBI Taxonomy" id="4956"/>
    <lineage>
        <taxon>Eukaryota</taxon>
        <taxon>Fungi</taxon>
        <taxon>Dikarya</taxon>
        <taxon>Ascomycota</taxon>
        <taxon>Saccharomycotina</taxon>
        <taxon>Saccharomycetes</taxon>
        <taxon>Saccharomycetales</taxon>
        <taxon>Saccharomycetaceae</taxon>
        <taxon>Zygosaccharomyces</taxon>
    </lineage>
</organism>
<keyword evidence="5 10" id="KW-0547">Nucleotide-binding</keyword>
<keyword evidence="4" id="KW-0808">Transferase</keyword>
<dbReference type="PROSITE" id="PS00107">
    <property type="entry name" value="PROTEIN_KINASE_ATP"/>
    <property type="match status" value="1"/>
</dbReference>
<evidence type="ECO:0000256" key="4">
    <source>
        <dbReference type="ARBA" id="ARBA00022679"/>
    </source>
</evidence>
<dbReference type="GO" id="GO:0031505">
    <property type="term" value="P:fungal-type cell wall organization"/>
    <property type="evidence" value="ECO:0007669"/>
    <property type="project" value="UniProtKB-ARBA"/>
</dbReference>
<comment type="catalytic activity">
    <reaction evidence="9">
        <text>L-seryl-[protein] + ATP = O-phospho-L-seryl-[protein] + ADP + H(+)</text>
        <dbReference type="Rhea" id="RHEA:17989"/>
        <dbReference type="Rhea" id="RHEA-COMP:9863"/>
        <dbReference type="Rhea" id="RHEA-COMP:11604"/>
        <dbReference type="ChEBI" id="CHEBI:15378"/>
        <dbReference type="ChEBI" id="CHEBI:29999"/>
        <dbReference type="ChEBI" id="CHEBI:30616"/>
        <dbReference type="ChEBI" id="CHEBI:83421"/>
        <dbReference type="ChEBI" id="CHEBI:456216"/>
        <dbReference type="EC" id="2.7.11.1"/>
    </reaction>
</comment>
<keyword evidence="7 10" id="KW-0067">ATP-binding</keyword>
<dbReference type="InterPro" id="IPR050629">
    <property type="entry name" value="STE20/SPS1-PAK"/>
</dbReference>
<dbReference type="Gene3D" id="1.10.510.10">
    <property type="entry name" value="Transferase(Phosphotransferase) domain 1"/>
    <property type="match status" value="1"/>
</dbReference>